<dbReference type="AlphaFoldDB" id="Q31CF7"/>
<accession>Q31CF7</accession>
<dbReference type="Proteomes" id="UP000002715">
    <property type="component" value="Chromosome"/>
</dbReference>
<dbReference type="OrthoDB" id="9813719at2"/>
<reference evidence="2" key="1">
    <citation type="submission" date="2005-07" db="EMBL/GenBank/DDBJ databases">
        <title>Complete sequence of Prochlorococcus marinus str. MIT 9312.</title>
        <authorList>
            <consortium name="US DOE Joint Genome Institute"/>
            <person name="Copeland A."/>
            <person name="Lucas S."/>
            <person name="Lapidus A."/>
            <person name="Barry K."/>
            <person name="Detter J.C."/>
            <person name="Glavina T."/>
            <person name="Hammon N."/>
            <person name="Israni S."/>
            <person name="Pitluck S."/>
            <person name="Thiel J."/>
            <person name="Schmutz J."/>
            <person name="Larimer F."/>
            <person name="Land M."/>
            <person name="Kyrpides N."/>
            <person name="Lykidis A."/>
            <person name="Richardson P."/>
        </authorList>
    </citation>
    <scope>NUCLEOTIDE SEQUENCE [LARGE SCALE GENOMIC DNA]</scope>
    <source>
        <strain evidence="2">MIT 9312</strain>
    </source>
</reference>
<dbReference type="KEGG" id="pmi:PMT9312_0377"/>
<organism evidence="1 2">
    <name type="scientific">Prochlorococcus marinus (strain MIT 9312)</name>
    <dbReference type="NCBI Taxonomy" id="74546"/>
    <lineage>
        <taxon>Bacteria</taxon>
        <taxon>Bacillati</taxon>
        <taxon>Cyanobacteriota</taxon>
        <taxon>Cyanophyceae</taxon>
        <taxon>Synechococcales</taxon>
        <taxon>Prochlorococcaceae</taxon>
        <taxon>Prochlorococcus</taxon>
    </lineage>
</organism>
<dbReference type="RefSeq" id="WP_011375938.1">
    <property type="nucleotide sequence ID" value="NC_007577.1"/>
</dbReference>
<proteinExistence type="predicted"/>
<gene>
    <name evidence="1" type="ordered locus">PMT9312_0377</name>
</gene>
<dbReference type="STRING" id="74546.PMT9312_0377"/>
<dbReference type="eggNOG" id="ENOG5033XYN">
    <property type="taxonomic scope" value="Bacteria"/>
</dbReference>
<dbReference type="InterPro" id="IPR045920">
    <property type="entry name" value="DUF6339"/>
</dbReference>
<sequence>MNLLPQLPSIKAKVILEDIASKSNCETLDPKGNFKVEGIFYVPTGGQIINDENLEKLRNNILEKAKEYGFPSTNQKSFLEFEYEVAKILSNWSYLWIDGEPSGESFRNDFWSYLSIVIMPDIVSWRWGFPPEGEPTKSWSVRFIGGGRNAFQRIFRRILSLDRGPSHEDRFGLIRELKEDDFSNILERTSLGSNSRIAIPLAEEYLAMRQRRKDMKASNQLKIYREATKDLRSYGVVQSLDLIDANNLKELISEVFLKREEEVINEIKQSNRGLVSSTKSLLKKVIKID</sequence>
<dbReference type="HOGENOM" id="CLU_066868_0_0_3"/>
<dbReference type="EMBL" id="CP000111">
    <property type="protein sequence ID" value="ABB49438.1"/>
    <property type="molecule type" value="Genomic_DNA"/>
</dbReference>
<evidence type="ECO:0000313" key="1">
    <source>
        <dbReference type="EMBL" id="ABB49438.1"/>
    </source>
</evidence>
<evidence type="ECO:0000313" key="2">
    <source>
        <dbReference type="Proteomes" id="UP000002715"/>
    </source>
</evidence>
<protein>
    <submittedName>
        <fullName evidence="1">Uncharacterized protein</fullName>
    </submittedName>
</protein>
<dbReference type="Pfam" id="PF19866">
    <property type="entry name" value="DUF6339"/>
    <property type="match status" value="1"/>
</dbReference>
<name>Q31CF7_PROM9</name>